<accession>W4LAJ2</accession>
<dbReference type="Proteomes" id="UP000019141">
    <property type="component" value="Unassembled WGS sequence"/>
</dbReference>
<dbReference type="PANTHER" id="PTHR34861:SF10">
    <property type="entry name" value="CYCLASE"/>
    <property type="match status" value="1"/>
</dbReference>
<gene>
    <name evidence="2" type="ORF">ETSY1_35395</name>
</gene>
<evidence type="ECO:0008006" key="4">
    <source>
        <dbReference type="Google" id="ProtNLM"/>
    </source>
</evidence>
<evidence type="ECO:0000313" key="3">
    <source>
        <dbReference type="Proteomes" id="UP000019141"/>
    </source>
</evidence>
<feature type="signal peptide" evidence="1">
    <location>
        <begin position="1"/>
        <end position="20"/>
    </location>
</feature>
<dbReference type="PANTHER" id="PTHR34861">
    <property type="match status" value="1"/>
</dbReference>
<dbReference type="InterPro" id="IPR037175">
    <property type="entry name" value="KFase_sf"/>
</dbReference>
<dbReference type="EMBL" id="AZHW01001083">
    <property type="protein sequence ID" value="ETW94316.1"/>
    <property type="molecule type" value="Genomic_DNA"/>
</dbReference>
<dbReference type="AlphaFoldDB" id="W4LAJ2"/>
<dbReference type="GO" id="GO:0019441">
    <property type="term" value="P:L-tryptophan catabolic process to kynurenine"/>
    <property type="evidence" value="ECO:0007669"/>
    <property type="project" value="InterPro"/>
</dbReference>
<dbReference type="Pfam" id="PF04199">
    <property type="entry name" value="Cyclase"/>
    <property type="match status" value="1"/>
</dbReference>
<keyword evidence="3" id="KW-1185">Reference proteome</keyword>
<dbReference type="GO" id="GO:0004061">
    <property type="term" value="F:arylformamidase activity"/>
    <property type="evidence" value="ECO:0007669"/>
    <property type="project" value="InterPro"/>
</dbReference>
<dbReference type="SUPFAM" id="SSF102198">
    <property type="entry name" value="Putative cyclase"/>
    <property type="match status" value="1"/>
</dbReference>
<dbReference type="Gene3D" id="3.50.30.50">
    <property type="entry name" value="Putative cyclase"/>
    <property type="match status" value="1"/>
</dbReference>
<evidence type="ECO:0000256" key="1">
    <source>
        <dbReference type="SAM" id="SignalP"/>
    </source>
</evidence>
<comment type="caution">
    <text evidence="2">The sequence shown here is derived from an EMBL/GenBank/DDBJ whole genome shotgun (WGS) entry which is preliminary data.</text>
</comment>
<evidence type="ECO:0000313" key="2">
    <source>
        <dbReference type="EMBL" id="ETW94316.1"/>
    </source>
</evidence>
<feature type="chain" id="PRO_5004844483" description="Cyclase" evidence="1">
    <location>
        <begin position="21"/>
        <end position="354"/>
    </location>
</feature>
<name>W4LAJ2_ENTF1</name>
<keyword evidence="1" id="KW-0732">Signal</keyword>
<proteinExistence type="predicted"/>
<sequence length="354" mass="38864">MKRMSILVAISMLAGLVAFANVAWAECTPENWQDCKGKPWVDGDVMDTPLGSKWWPHPIWGEGDEAGSTNWYTKPEVVQRALAQVKEGKVYRIGHDYTAKMPLFGQRKFSLRIPATPTGGPFGANKILWHDEFLATEIGQVGTQFDGLGHIGVQVGKDGDRTNMRWYNGFTNQEVGGAYGLKKLGTEKLHPIIARGILIDLAAVKGDMNKGDAATMDDVKAALKKQGMENFKFENGDALLFRYGWERHWNDPPKYNDGCPGLAMDVARWIAEDVKAGVTGGDTWPATDAVPYPNEPGCAFCVHTYLQTRHGILNQENLALKQLADDSVYVFTYIYSPVPIAGATGSIGAPIAMK</sequence>
<dbReference type="InterPro" id="IPR007325">
    <property type="entry name" value="KFase/CYL"/>
</dbReference>
<organism evidence="2 3">
    <name type="scientific">Entotheonella factor</name>
    <dbReference type="NCBI Taxonomy" id="1429438"/>
    <lineage>
        <taxon>Bacteria</taxon>
        <taxon>Pseudomonadati</taxon>
        <taxon>Nitrospinota/Tectimicrobiota group</taxon>
        <taxon>Candidatus Tectimicrobiota</taxon>
        <taxon>Candidatus Entotheonellia</taxon>
        <taxon>Candidatus Entotheonellales</taxon>
        <taxon>Candidatus Entotheonellaceae</taxon>
        <taxon>Candidatus Entotheonella</taxon>
    </lineage>
</organism>
<dbReference type="HOGENOM" id="CLU_030671_0_0_7"/>
<protein>
    <recommendedName>
        <fullName evidence="4">Cyclase</fullName>
    </recommendedName>
</protein>
<reference evidence="2 3" key="1">
    <citation type="journal article" date="2014" name="Nature">
        <title>An environmental bacterial taxon with a large and distinct metabolic repertoire.</title>
        <authorList>
            <person name="Wilson M.C."/>
            <person name="Mori T."/>
            <person name="Ruckert C."/>
            <person name="Uria A.R."/>
            <person name="Helf M.J."/>
            <person name="Takada K."/>
            <person name="Gernert C."/>
            <person name="Steffens U.A."/>
            <person name="Heycke N."/>
            <person name="Schmitt S."/>
            <person name="Rinke C."/>
            <person name="Helfrich E.J."/>
            <person name="Brachmann A.O."/>
            <person name="Gurgui C."/>
            <person name="Wakimoto T."/>
            <person name="Kracht M."/>
            <person name="Crusemann M."/>
            <person name="Hentschel U."/>
            <person name="Abe I."/>
            <person name="Matsunaga S."/>
            <person name="Kalinowski J."/>
            <person name="Takeyama H."/>
            <person name="Piel J."/>
        </authorList>
    </citation>
    <scope>NUCLEOTIDE SEQUENCE [LARGE SCALE GENOMIC DNA]</scope>
    <source>
        <strain evidence="3">TSY1</strain>
    </source>
</reference>